<sequence length="350" mass="41609">MQRSWILKYKLHHLIFWMLIFGAWYFLRHQDYSRAATAFKVTLIKVLDLALMVYITNYLLIPRLLYRKKYVTFTSVFILMIVTSSFLKMLILAKVMNAPAMLSFSQNLKTRIYDNVIPHFFLVTAGAAIQLMIDYFRLQKRMAEIAKERAEAELNFLKSQINPHFLFNSINSVYFLIDKQNKEARESLHKFSDMLRYQLYEMNGSRVPIEKELRYLQDYFHLQKLRKDELYEVSFNHSASLRHFTIEPMLLIPFIENAFKHVSAYSDQPNLIHIDLDHKDHWLIFKIENTTENRIVTDPHSGIGLKNVRRRLELLYPASHALTIQRKGDRFVVELRLQTDQSPNLQKTLL</sequence>
<keyword evidence="5" id="KW-1185">Reference proteome</keyword>
<dbReference type="Proteomes" id="UP001165367">
    <property type="component" value="Unassembled WGS sequence"/>
</dbReference>
<dbReference type="Pfam" id="PF06580">
    <property type="entry name" value="His_kinase"/>
    <property type="match status" value="1"/>
</dbReference>
<keyword evidence="4" id="KW-0808">Transferase</keyword>
<feature type="transmembrane region" description="Helical" evidence="1">
    <location>
        <begin position="116"/>
        <end position="136"/>
    </location>
</feature>
<comment type="caution">
    <text evidence="4">The sequence shown here is derived from an EMBL/GenBank/DDBJ whole genome shotgun (WGS) entry which is preliminary data.</text>
</comment>
<proteinExistence type="predicted"/>
<dbReference type="InterPro" id="IPR050640">
    <property type="entry name" value="Bact_2-comp_sensor_kinase"/>
</dbReference>
<organism evidence="4 5">
    <name type="scientific">Terrimonas ginsenosidimutans</name>
    <dbReference type="NCBI Taxonomy" id="2908004"/>
    <lineage>
        <taxon>Bacteria</taxon>
        <taxon>Pseudomonadati</taxon>
        <taxon>Bacteroidota</taxon>
        <taxon>Chitinophagia</taxon>
        <taxon>Chitinophagales</taxon>
        <taxon>Chitinophagaceae</taxon>
        <taxon>Terrimonas</taxon>
    </lineage>
</organism>
<dbReference type="SUPFAM" id="SSF55874">
    <property type="entry name" value="ATPase domain of HSP90 chaperone/DNA topoisomerase II/histidine kinase"/>
    <property type="match status" value="1"/>
</dbReference>
<dbReference type="InterPro" id="IPR010559">
    <property type="entry name" value="Sig_transdc_His_kin_internal"/>
</dbReference>
<accession>A0ABS9KZR4</accession>
<keyword evidence="1" id="KW-0812">Transmembrane</keyword>
<protein>
    <submittedName>
        <fullName evidence="4">Histidine kinase</fullName>
    </submittedName>
</protein>
<evidence type="ECO:0000259" key="3">
    <source>
        <dbReference type="Pfam" id="PF14501"/>
    </source>
</evidence>
<dbReference type="Gene3D" id="3.30.565.10">
    <property type="entry name" value="Histidine kinase-like ATPase, C-terminal domain"/>
    <property type="match status" value="1"/>
</dbReference>
<dbReference type="Pfam" id="PF14501">
    <property type="entry name" value="HATPase_c_5"/>
    <property type="match status" value="1"/>
</dbReference>
<evidence type="ECO:0000313" key="5">
    <source>
        <dbReference type="Proteomes" id="UP001165367"/>
    </source>
</evidence>
<name>A0ABS9KZR4_9BACT</name>
<dbReference type="InterPro" id="IPR036890">
    <property type="entry name" value="HATPase_C_sf"/>
</dbReference>
<keyword evidence="4" id="KW-0418">Kinase</keyword>
<dbReference type="GO" id="GO:0016301">
    <property type="term" value="F:kinase activity"/>
    <property type="evidence" value="ECO:0007669"/>
    <property type="project" value="UniProtKB-KW"/>
</dbReference>
<dbReference type="PANTHER" id="PTHR34220:SF7">
    <property type="entry name" value="SENSOR HISTIDINE KINASE YPDA"/>
    <property type="match status" value="1"/>
</dbReference>
<dbReference type="PANTHER" id="PTHR34220">
    <property type="entry name" value="SENSOR HISTIDINE KINASE YPDA"/>
    <property type="match status" value="1"/>
</dbReference>
<dbReference type="RefSeq" id="WP_237876674.1">
    <property type="nucleotide sequence ID" value="NZ_JAKLTR010000026.1"/>
</dbReference>
<keyword evidence="1" id="KW-0472">Membrane</keyword>
<evidence type="ECO:0000313" key="4">
    <source>
        <dbReference type="EMBL" id="MCG2617825.1"/>
    </source>
</evidence>
<feature type="domain" description="Sensor histidine kinase NatK-like C-terminal" evidence="3">
    <location>
        <begin position="254"/>
        <end position="337"/>
    </location>
</feature>
<feature type="transmembrane region" description="Helical" evidence="1">
    <location>
        <begin position="73"/>
        <end position="96"/>
    </location>
</feature>
<keyword evidence="1" id="KW-1133">Transmembrane helix</keyword>
<gene>
    <name evidence="4" type="ORF">LZZ85_26225</name>
</gene>
<dbReference type="EMBL" id="JAKLTR010000026">
    <property type="protein sequence ID" value="MCG2617825.1"/>
    <property type="molecule type" value="Genomic_DNA"/>
</dbReference>
<evidence type="ECO:0000256" key="1">
    <source>
        <dbReference type="SAM" id="Phobius"/>
    </source>
</evidence>
<feature type="transmembrane region" description="Helical" evidence="1">
    <location>
        <begin position="39"/>
        <end position="61"/>
    </location>
</feature>
<feature type="domain" description="Signal transduction histidine kinase internal region" evidence="2">
    <location>
        <begin position="152"/>
        <end position="228"/>
    </location>
</feature>
<reference evidence="4" key="1">
    <citation type="submission" date="2022-01" db="EMBL/GenBank/DDBJ databases">
        <authorList>
            <person name="Jo J.-H."/>
            <person name="Im W.-T."/>
        </authorList>
    </citation>
    <scope>NUCLEOTIDE SEQUENCE</scope>
    <source>
        <strain evidence="4">NA20</strain>
    </source>
</reference>
<feature type="transmembrane region" description="Helical" evidence="1">
    <location>
        <begin position="9"/>
        <end position="27"/>
    </location>
</feature>
<evidence type="ECO:0000259" key="2">
    <source>
        <dbReference type="Pfam" id="PF06580"/>
    </source>
</evidence>
<dbReference type="InterPro" id="IPR032834">
    <property type="entry name" value="NatK-like_C"/>
</dbReference>